<dbReference type="Proteomes" id="UP000254133">
    <property type="component" value="Unassembled WGS sequence"/>
</dbReference>
<dbReference type="AlphaFoldDB" id="A0A378Q1B5"/>
<dbReference type="RefSeq" id="WP_115370101.1">
    <property type="nucleotide sequence ID" value="NZ_UGPZ01000003.1"/>
</dbReference>
<name>A0A378Q1B5_MORBO</name>
<organism evidence="1 2">
    <name type="scientific">Moraxella bovis</name>
    <dbReference type="NCBI Taxonomy" id="476"/>
    <lineage>
        <taxon>Bacteria</taxon>
        <taxon>Pseudomonadati</taxon>
        <taxon>Pseudomonadota</taxon>
        <taxon>Gammaproteobacteria</taxon>
        <taxon>Moraxellales</taxon>
        <taxon>Moraxellaceae</taxon>
        <taxon>Moraxella</taxon>
    </lineage>
</organism>
<dbReference type="EMBL" id="UGPZ01000003">
    <property type="protein sequence ID" value="STY93988.1"/>
    <property type="molecule type" value="Genomic_DNA"/>
</dbReference>
<reference evidence="1 2" key="1">
    <citation type="submission" date="2018-06" db="EMBL/GenBank/DDBJ databases">
        <authorList>
            <consortium name="Pathogen Informatics"/>
            <person name="Doyle S."/>
        </authorList>
    </citation>
    <scope>NUCLEOTIDE SEQUENCE [LARGE SCALE GENOMIC DNA]</scope>
    <source>
        <strain evidence="1 2">NCTC9426</strain>
    </source>
</reference>
<sequence length="96" mass="11276">MKKVWSASIDLGRMKVYPIGSSYDGLFDYRAYRLNEIKIAQNPHHPDSQILKQKNQEDWNRICEISASDYFEKSRVLPSSLWLETTNCPKDGEYLF</sequence>
<evidence type="ECO:0000313" key="1">
    <source>
        <dbReference type="EMBL" id="STY93988.1"/>
    </source>
</evidence>
<evidence type="ECO:0000313" key="2">
    <source>
        <dbReference type="Proteomes" id="UP000254133"/>
    </source>
</evidence>
<accession>A0A378Q1B5</accession>
<protein>
    <submittedName>
        <fullName evidence="1">Uncharacterized protein</fullName>
    </submittedName>
</protein>
<proteinExistence type="predicted"/>
<gene>
    <name evidence="1" type="ORF">NCTC9426_02723</name>
</gene>